<evidence type="ECO:0000256" key="1">
    <source>
        <dbReference type="ARBA" id="ARBA00004141"/>
    </source>
</evidence>
<dbReference type="PANTHER" id="PTHR23501:SF87">
    <property type="entry name" value="SIDEROPHORE IRON TRANSPORTER 2"/>
    <property type="match status" value="1"/>
</dbReference>
<feature type="transmembrane region" description="Helical" evidence="7">
    <location>
        <begin position="164"/>
        <end position="186"/>
    </location>
</feature>
<dbReference type="PANTHER" id="PTHR23501">
    <property type="entry name" value="MAJOR FACILITATOR SUPERFAMILY"/>
    <property type="match status" value="1"/>
</dbReference>
<protein>
    <submittedName>
        <fullName evidence="8">Major facilitator superfamily domain-containing protein</fullName>
    </submittedName>
</protein>
<feature type="compositionally biased region" description="Basic and acidic residues" evidence="6">
    <location>
        <begin position="587"/>
        <end position="609"/>
    </location>
</feature>
<evidence type="ECO:0000256" key="5">
    <source>
        <dbReference type="ARBA" id="ARBA00023136"/>
    </source>
</evidence>
<dbReference type="VEuPathDB" id="FungiDB:YALI0_F27709g"/>
<evidence type="ECO:0000256" key="2">
    <source>
        <dbReference type="ARBA" id="ARBA00008335"/>
    </source>
</evidence>
<dbReference type="InterPro" id="IPR036259">
    <property type="entry name" value="MFS_trans_sf"/>
</dbReference>
<reference evidence="8 9" key="1">
    <citation type="submission" date="2018-07" db="EMBL/GenBank/DDBJ databases">
        <title>Draft Genome Assemblies for Five Robust Yarrowia lipolytica Strains Exhibiting High Lipid Production and Pentose Sugar Utilization and Sugar Alcohol Secretion from Undetoxified Lignocellulosic Biomass Hydrolysates.</title>
        <authorList>
            <consortium name="DOE Joint Genome Institute"/>
            <person name="Walker C."/>
            <person name="Ryu S."/>
            <person name="Na H."/>
            <person name="Zane M."/>
            <person name="LaButti K."/>
            <person name="Lipzen A."/>
            <person name="Haridas S."/>
            <person name="Barry K."/>
            <person name="Grigoriev I.V."/>
            <person name="Quarterman J."/>
            <person name="Slininger P."/>
            <person name="Dien B."/>
            <person name="Trinh C.T."/>
        </authorList>
    </citation>
    <scope>NUCLEOTIDE SEQUENCE [LARGE SCALE GENOMIC DNA]</scope>
    <source>
        <strain evidence="8 9">YB392</strain>
    </source>
</reference>
<feature type="transmembrane region" description="Helical" evidence="7">
    <location>
        <begin position="522"/>
        <end position="540"/>
    </location>
</feature>
<organism evidence="8 9">
    <name type="scientific">Yarrowia lipolytica</name>
    <name type="common">Candida lipolytica</name>
    <dbReference type="NCBI Taxonomy" id="4952"/>
    <lineage>
        <taxon>Eukaryota</taxon>
        <taxon>Fungi</taxon>
        <taxon>Dikarya</taxon>
        <taxon>Ascomycota</taxon>
        <taxon>Saccharomycotina</taxon>
        <taxon>Dipodascomycetes</taxon>
        <taxon>Dipodascales</taxon>
        <taxon>Dipodascales incertae sedis</taxon>
        <taxon>Yarrowia</taxon>
    </lineage>
</organism>
<proteinExistence type="inferred from homology"/>
<keyword evidence="5 7" id="KW-0472">Membrane</keyword>
<name>A0A371CBC8_YARLL</name>
<accession>A0A371CBC8</accession>
<dbReference type="Proteomes" id="UP000256601">
    <property type="component" value="Unassembled WGS sequence"/>
</dbReference>
<feature type="transmembrane region" description="Helical" evidence="7">
    <location>
        <begin position="248"/>
        <end position="270"/>
    </location>
</feature>
<evidence type="ECO:0000256" key="3">
    <source>
        <dbReference type="ARBA" id="ARBA00022692"/>
    </source>
</evidence>
<feature type="transmembrane region" description="Helical" evidence="7">
    <location>
        <begin position="354"/>
        <end position="376"/>
    </location>
</feature>
<dbReference type="VEuPathDB" id="FungiDB:YALI1_F35219g"/>
<dbReference type="Pfam" id="PF07690">
    <property type="entry name" value="MFS_1"/>
    <property type="match status" value="1"/>
</dbReference>
<evidence type="ECO:0000256" key="7">
    <source>
        <dbReference type="SAM" id="Phobius"/>
    </source>
</evidence>
<evidence type="ECO:0000313" key="9">
    <source>
        <dbReference type="Proteomes" id="UP000256601"/>
    </source>
</evidence>
<feature type="transmembrane region" description="Helical" evidence="7">
    <location>
        <begin position="383"/>
        <end position="401"/>
    </location>
</feature>
<sequence>MEKCKQVFHEVFLSTAPVKHYPKKECNTNAKERGWTQKKIIIGWIFVYLYSSSKTIAQHLYPSLAPFATSHFSGLALLSSQSVVESAVFVVTRPAAAKIADHLGRLEGWCVVIIAHALGSILYAAAPNIGCYFAGTVFWEIGIVSGHLMMELYASDTSTTDTRVLWSSFIQTPSIWAPWISAPVLAGFLKVTTWRWGYGAFAIILPVCSIGTVIMMAYMRIRYERKAGGLGDFYSPGGPLRFIKSFDVVGLVTLCAGLILFFLPITLAAGSERWKLHSYIAMLTIGSFLIVFFTVWEYFPKAPFMPWRLFKSRVMCCSAALVFLMSLANKLYVPYFITWLMVVKGQSPKAATNVSSVLVVSSNVFGMFFAAPYMWWSGRPKRVLVFGCCFHLIGIGLTYHYRQPSSGLAIMIVAQCFEGVGRGCIYIPAATMAQAMFDKHKVAAVTALYFSSGGIGQVIGDAICGAIYRELYPRYIHKYAPDIPHKDLNLIINKIKKATKFPMGSLVRTEINHAFNETMRHMLVGPFACVGAMVIVSLMYPSIDLKSAARDGEVEGEDQMDEDDPMAIHGVPEGSGSESEHDQEEQFGEKDSREDTGSESEHANEKMSAERAAAGYINDNKSRYTLIFCQSEHAN</sequence>
<comment type="similarity">
    <text evidence="2">Belongs to the major facilitator superfamily.</text>
</comment>
<feature type="transmembrane region" description="Helical" evidence="7">
    <location>
        <begin position="320"/>
        <end position="342"/>
    </location>
</feature>
<feature type="compositionally biased region" description="Acidic residues" evidence="6">
    <location>
        <begin position="554"/>
        <end position="565"/>
    </location>
</feature>
<feature type="transmembrane region" description="Helical" evidence="7">
    <location>
        <begin position="442"/>
        <end position="468"/>
    </location>
</feature>
<gene>
    <name evidence="8" type="ORF">B0I71DRAFT_169188</name>
</gene>
<evidence type="ECO:0000256" key="4">
    <source>
        <dbReference type="ARBA" id="ARBA00022989"/>
    </source>
</evidence>
<feature type="transmembrane region" description="Helical" evidence="7">
    <location>
        <begin position="132"/>
        <end position="152"/>
    </location>
</feature>
<feature type="region of interest" description="Disordered" evidence="6">
    <location>
        <begin position="550"/>
        <end position="614"/>
    </location>
</feature>
<dbReference type="GO" id="GO:0005886">
    <property type="term" value="C:plasma membrane"/>
    <property type="evidence" value="ECO:0007669"/>
    <property type="project" value="TreeGrafter"/>
</dbReference>
<keyword evidence="4 7" id="KW-1133">Transmembrane helix</keyword>
<comment type="subcellular location">
    <subcellularLocation>
        <location evidence="1">Membrane</location>
        <topology evidence="1">Multi-pass membrane protein</topology>
    </subcellularLocation>
</comment>
<dbReference type="FunFam" id="1.20.1250.20:FF:000860">
    <property type="entry name" value="Major facilitator superfamily domain-containing protein"/>
    <property type="match status" value="1"/>
</dbReference>
<keyword evidence="3 7" id="KW-0812">Transmembrane</keyword>
<feature type="transmembrane region" description="Helical" evidence="7">
    <location>
        <begin position="41"/>
        <end position="61"/>
    </location>
</feature>
<dbReference type="InterPro" id="IPR011701">
    <property type="entry name" value="MFS"/>
</dbReference>
<evidence type="ECO:0000313" key="8">
    <source>
        <dbReference type="EMBL" id="RDW27601.1"/>
    </source>
</evidence>
<dbReference type="AlphaFoldDB" id="A0A371CBC8"/>
<dbReference type="GO" id="GO:0015343">
    <property type="term" value="F:siderophore-iron transmembrane transporter activity"/>
    <property type="evidence" value="ECO:0007669"/>
    <property type="project" value="TreeGrafter"/>
</dbReference>
<dbReference type="Gene3D" id="1.20.1250.20">
    <property type="entry name" value="MFS general substrate transporter like domains"/>
    <property type="match status" value="2"/>
</dbReference>
<dbReference type="SUPFAM" id="SSF103473">
    <property type="entry name" value="MFS general substrate transporter"/>
    <property type="match status" value="1"/>
</dbReference>
<dbReference type="FunFam" id="1.20.1250.20:FF:001048">
    <property type="entry name" value="YALI0C16225p"/>
    <property type="match status" value="1"/>
</dbReference>
<dbReference type="EMBL" id="KZ857329">
    <property type="protein sequence ID" value="RDW27601.1"/>
    <property type="molecule type" value="Genomic_DNA"/>
</dbReference>
<feature type="transmembrane region" description="Helical" evidence="7">
    <location>
        <begin position="198"/>
        <end position="218"/>
    </location>
</feature>
<feature type="transmembrane region" description="Helical" evidence="7">
    <location>
        <begin position="276"/>
        <end position="299"/>
    </location>
</feature>
<evidence type="ECO:0000256" key="6">
    <source>
        <dbReference type="SAM" id="MobiDB-lite"/>
    </source>
</evidence>